<gene>
    <name evidence="2" type="ORF">D7V64_06715</name>
    <name evidence="3" type="ORF">D9K79_03660</name>
</gene>
<protein>
    <recommendedName>
        <fullName evidence="1">Lipid/polyisoprenoid-binding YceI-like domain-containing protein</fullName>
    </recommendedName>
</protein>
<accession>A0A3A8G6L0</accession>
<dbReference type="Proteomes" id="UP000273105">
    <property type="component" value="Unassembled WGS sequence"/>
</dbReference>
<evidence type="ECO:0000313" key="5">
    <source>
        <dbReference type="Proteomes" id="UP000281084"/>
    </source>
</evidence>
<reference evidence="2 5" key="2">
    <citation type="submission" date="2018-09" db="EMBL/GenBank/DDBJ databases">
        <title>The draft genome of Acinetobacter spp. strains.</title>
        <authorList>
            <person name="Qin J."/>
            <person name="Feng Y."/>
            <person name="Zong Z."/>
        </authorList>
    </citation>
    <scope>NUCLEOTIDE SEQUENCE [LARGE SCALE GENOMIC DNA]</scope>
    <source>
        <strain evidence="2 5">WCHAc060002</strain>
    </source>
</reference>
<comment type="caution">
    <text evidence="2">The sequence shown here is derived from an EMBL/GenBank/DDBJ whole genome shotgun (WGS) entry which is preliminary data.</text>
</comment>
<dbReference type="AlphaFoldDB" id="A0A3A8G6L0"/>
<dbReference type="PANTHER" id="PTHR34406:SF1">
    <property type="entry name" value="PROTEIN YCEI"/>
    <property type="match status" value="1"/>
</dbReference>
<dbReference type="InterPro" id="IPR036761">
    <property type="entry name" value="TTHA0802/YceI-like_sf"/>
</dbReference>
<dbReference type="SUPFAM" id="SSF101874">
    <property type="entry name" value="YceI-like"/>
    <property type="match status" value="1"/>
</dbReference>
<reference evidence="3 4" key="1">
    <citation type="submission" date="2018-09" db="EMBL/GenBank/DDBJ databases">
        <title>The draft genome of Acinetobacter sp. strains.</title>
        <authorList>
            <person name="Qin J."/>
            <person name="Feng Y."/>
            <person name="Zong Z."/>
        </authorList>
    </citation>
    <scope>NUCLEOTIDE SEQUENCE [LARGE SCALE GENOMIC DNA]</scope>
    <source>
        <strain evidence="3 4">WCHAc060001</strain>
    </source>
</reference>
<dbReference type="Pfam" id="PF04264">
    <property type="entry name" value="YceI"/>
    <property type="match status" value="1"/>
</dbReference>
<dbReference type="EMBL" id="RAXZ01000006">
    <property type="protein sequence ID" value="RKG53586.1"/>
    <property type="molecule type" value="Genomic_DNA"/>
</dbReference>
<dbReference type="Proteomes" id="UP000281084">
    <property type="component" value="Unassembled WGS sequence"/>
</dbReference>
<evidence type="ECO:0000259" key="1">
    <source>
        <dbReference type="SMART" id="SM00867"/>
    </source>
</evidence>
<evidence type="ECO:0000313" key="4">
    <source>
        <dbReference type="Proteomes" id="UP000273105"/>
    </source>
</evidence>
<keyword evidence="4" id="KW-1185">Reference proteome</keyword>
<sequence length="188" mass="20690">MRLRGVMQVGASVGISALLYSTSHAEVWGLTKESLVSFDIKTVGLTVVQGVSDEAQARLYFDINQPKNASVVVTLSSNSLQFNPPVLRPMILSEHFFDADQYKTMMFKSTEFVPIDADHYNVYGNLTLKGITKPTVFMTLLKPNTANPRLLDVNAVGSINRSDFGMKKAYGGVGEKVNIRLKGQLQSK</sequence>
<dbReference type="InterPro" id="IPR007372">
    <property type="entry name" value="Lipid/polyisoprenoid-bd_YceI"/>
</dbReference>
<dbReference type="Gene3D" id="2.40.128.110">
    <property type="entry name" value="Lipid/polyisoprenoid-binding, YceI-like"/>
    <property type="match status" value="1"/>
</dbReference>
<evidence type="ECO:0000313" key="3">
    <source>
        <dbReference type="EMBL" id="RLL49075.1"/>
    </source>
</evidence>
<dbReference type="EMBL" id="RCHE01000005">
    <property type="protein sequence ID" value="RLL49075.1"/>
    <property type="molecule type" value="Genomic_DNA"/>
</dbReference>
<dbReference type="SMART" id="SM00867">
    <property type="entry name" value="YceI"/>
    <property type="match status" value="1"/>
</dbReference>
<evidence type="ECO:0000313" key="2">
    <source>
        <dbReference type="EMBL" id="RKG53586.1"/>
    </source>
</evidence>
<proteinExistence type="predicted"/>
<dbReference type="PANTHER" id="PTHR34406">
    <property type="entry name" value="PROTEIN YCEI"/>
    <property type="match status" value="1"/>
</dbReference>
<feature type="domain" description="Lipid/polyisoprenoid-binding YceI-like" evidence="1">
    <location>
        <begin position="27"/>
        <end position="186"/>
    </location>
</feature>
<organism evidence="2 5">
    <name type="scientific">Acinetobacter cumulans</name>
    <dbReference type="NCBI Taxonomy" id="2136182"/>
    <lineage>
        <taxon>Bacteria</taxon>
        <taxon>Pseudomonadati</taxon>
        <taxon>Pseudomonadota</taxon>
        <taxon>Gammaproteobacteria</taxon>
        <taxon>Moraxellales</taxon>
        <taxon>Moraxellaceae</taxon>
        <taxon>Acinetobacter</taxon>
    </lineage>
</organism>
<name>A0A3A8G6L0_9GAMM</name>